<sequence length="196" mass="21678">MGFDIELSTKYVHLLLDGLYYGTIYIYTAPNADGPWTQASTIDECYYDCGLLITDDGKMYVAYENSGISVAELSDDGLSEVSSQMVFHTDDAGYLKGSRFYQHDGSFYIFVVHPANKEHVLMSTSGVFSPYERRLLISDAGNPVSGAGYPHQGGIVDTPEWGLVLYSLCRCLSWRTNSRSRSFGLGKRWLAFGGVG</sequence>
<comment type="similarity">
    <text evidence="1">Belongs to the glycosyl hydrolase 43 family.</text>
</comment>
<evidence type="ECO:0000256" key="1">
    <source>
        <dbReference type="ARBA" id="ARBA00009865"/>
    </source>
</evidence>
<dbReference type="Proteomes" id="UP000326198">
    <property type="component" value="Unassembled WGS sequence"/>
</dbReference>
<dbReference type="InterPro" id="IPR006710">
    <property type="entry name" value="Glyco_hydro_43"/>
</dbReference>
<keyword evidence="6" id="KW-1185">Reference proteome</keyword>
<dbReference type="PANTHER" id="PTHR42812:SF15">
    <property type="entry name" value="HYDROLASE, PUTATIVE (AFU_ORTHOLOGUE AFUA_2G00930)-RELATED"/>
    <property type="match status" value="1"/>
</dbReference>
<evidence type="ECO:0000256" key="4">
    <source>
        <dbReference type="ARBA" id="ARBA00023295"/>
    </source>
</evidence>
<reference evidence="5 6" key="1">
    <citation type="submission" date="2019-04" db="EMBL/GenBank/DDBJ databases">
        <title>Friends and foes A comparative genomics studyof 23 Aspergillus species from section Flavi.</title>
        <authorList>
            <consortium name="DOE Joint Genome Institute"/>
            <person name="Kjaerbolling I."/>
            <person name="Vesth T."/>
            <person name="Frisvad J.C."/>
            <person name="Nybo J.L."/>
            <person name="Theobald S."/>
            <person name="Kildgaard S."/>
            <person name="Isbrandt T."/>
            <person name="Kuo A."/>
            <person name="Sato A."/>
            <person name="Lyhne E.K."/>
            <person name="Kogle M.E."/>
            <person name="Wiebenga A."/>
            <person name="Kun R.S."/>
            <person name="Lubbers R.J."/>
            <person name="Makela M.R."/>
            <person name="Barry K."/>
            <person name="Chovatia M."/>
            <person name="Clum A."/>
            <person name="Daum C."/>
            <person name="Haridas S."/>
            <person name="He G."/>
            <person name="LaButti K."/>
            <person name="Lipzen A."/>
            <person name="Mondo S."/>
            <person name="Riley R."/>
            <person name="Salamov A."/>
            <person name="Simmons B.A."/>
            <person name="Magnuson J.K."/>
            <person name="Henrissat B."/>
            <person name="Mortensen U.H."/>
            <person name="Larsen T.O."/>
            <person name="Devries R.P."/>
            <person name="Grigoriev I.V."/>
            <person name="Machida M."/>
            <person name="Baker S.E."/>
            <person name="Andersen M.R."/>
        </authorList>
    </citation>
    <scope>NUCLEOTIDE SEQUENCE [LARGE SCALE GENOMIC DNA]</scope>
    <source>
        <strain evidence="5 6">IBT 29228</strain>
    </source>
</reference>
<dbReference type="PANTHER" id="PTHR42812">
    <property type="entry name" value="BETA-XYLOSIDASE"/>
    <property type="match status" value="1"/>
</dbReference>
<keyword evidence="3 5" id="KW-0378">Hydrolase</keyword>
<dbReference type="GO" id="GO:0004553">
    <property type="term" value="F:hydrolase activity, hydrolyzing O-glycosyl compounds"/>
    <property type="evidence" value="ECO:0007669"/>
    <property type="project" value="InterPro"/>
</dbReference>
<name>A0A5N7BLL2_9EURO</name>
<dbReference type="SUPFAM" id="SSF75005">
    <property type="entry name" value="Arabinanase/levansucrase/invertase"/>
    <property type="match status" value="1"/>
</dbReference>
<organism evidence="5 6">
    <name type="scientific">Aspergillus bertholletiae</name>
    <dbReference type="NCBI Taxonomy" id="1226010"/>
    <lineage>
        <taxon>Eukaryota</taxon>
        <taxon>Fungi</taxon>
        <taxon>Dikarya</taxon>
        <taxon>Ascomycota</taxon>
        <taxon>Pezizomycotina</taxon>
        <taxon>Eurotiomycetes</taxon>
        <taxon>Eurotiomycetidae</taxon>
        <taxon>Eurotiales</taxon>
        <taxon>Aspergillaceae</taxon>
        <taxon>Aspergillus</taxon>
        <taxon>Aspergillus subgen. Circumdati</taxon>
    </lineage>
</organism>
<evidence type="ECO:0000313" key="5">
    <source>
        <dbReference type="EMBL" id="KAE8382397.1"/>
    </source>
</evidence>
<dbReference type="EMBL" id="ML736162">
    <property type="protein sequence ID" value="KAE8382397.1"/>
    <property type="molecule type" value="Genomic_DNA"/>
</dbReference>
<dbReference type="InterPro" id="IPR051795">
    <property type="entry name" value="Glycosyl_Hydrlase_43"/>
</dbReference>
<dbReference type="GO" id="GO:0005975">
    <property type="term" value="P:carbohydrate metabolic process"/>
    <property type="evidence" value="ECO:0007669"/>
    <property type="project" value="InterPro"/>
</dbReference>
<dbReference type="AlphaFoldDB" id="A0A5N7BLL2"/>
<accession>A0A5N7BLL2</accession>
<proteinExistence type="inferred from homology"/>
<dbReference type="OrthoDB" id="2139957at2759"/>
<dbReference type="Pfam" id="PF04616">
    <property type="entry name" value="Glyco_hydro_43"/>
    <property type="match status" value="1"/>
</dbReference>
<gene>
    <name evidence="5" type="ORF">BDV26DRAFT_288436</name>
</gene>
<evidence type="ECO:0000256" key="2">
    <source>
        <dbReference type="ARBA" id="ARBA00022729"/>
    </source>
</evidence>
<protein>
    <submittedName>
        <fullName evidence="5">Glycosyl hydrolase</fullName>
    </submittedName>
</protein>
<keyword evidence="2" id="KW-0732">Signal</keyword>
<dbReference type="InterPro" id="IPR023296">
    <property type="entry name" value="Glyco_hydro_beta-prop_sf"/>
</dbReference>
<keyword evidence="4" id="KW-0326">Glycosidase</keyword>
<evidence type="ECO:0000256" key="3">
    <source>
        <dbReference type="ARBA" id="ARBA00022801"/>
    </source>
</evidence>
<dbReference type="Gene3D" id="2.115.10.20">
    <property type="entry name" value="Glycosyl hydrolase domain, family 43"/>
    <property type="match status" value="1"/>
</dbReference>
<evidence type="ECO:0000313" key="6">
    <source>
        <dbReference type="Proteomes" id="UP000326198"/>
    </source>
</evidence>